<dbReference type="Gene3D" id="1.25.40.10">
    <property type="entry name" value="Tetratricopeptide repeat domain"/>
    <property type="match status" value="1"/>
</dbReference>
<sequence>MRRASAVAARAARLTGALVVLAAVEAGLPVLLVRLAAPPPPERLPAWIAALVPTRVPSWEEVGEALAAPLPDGAPLALLAGSLWLLWAAFTVAVLAETAVAVRGVEIRTPPLGPVRVVAERLVGALAAVALPLDRPPAAVRAEPSTIMVAAADDSCPTAPMRRITLEKDATDPGGPPPAPRSSWPPVPVPPVRRPSPPVPVPQARTPSAGFPPGPVLRDADPDPPATAAGAPGDPAGPAPAGRAAPTRVRPAGAPSGSCGDAGAGGPEPAPGDPAAPGAAAREAAPRTGLAVETPSGGVVSLPFAAGVSTAHAAARLHRHRRRRILLRVQQTAPVQAPPEGPAPAGSGPEPEPAPVVRALRRAHLRTCADRGEGPPSDADLVRQAFSLRVPDRLLAGHRTDRSRVEVGLAGLNLGLTGAGAAPAARALVLDLLRQAGWFRAEVVIRTADLRELFGLSAREAESLAGAVPGLAVVESADAAVDRFTETHFARRRMLIERAATDVAELRERDPGEALPAVLLVAAVTEELFDWDVAGLLASSSRTGTGALLLGDWPSGTTCEIGPDGRVGAVEGPEAGNLLGGWLFHLPPDEARDCLRGFAVPDGDGLRGLAVPDGNGGRPAEEGADPDALPPWEGPEPVRLSILGRPVVQVKGRPEAVPLDGPALHLLVLLALHPDGVGSGEIRAALWPGASRDACVHAALRCLRDTLRAAADGADRGRRGSPFIREDGGVYRLDPVMVAVDLWDFEAVVEEARTAGDGRTRLGALDCAAQLCRGALAEGLACGWIDERRSAQTRLRTDVLAELAGLRAEDDPRAALGVLERAVALDPDPEELWRRLIRLQLELGRRDRAEETAARLRERLDAMGVRPTPETERLLAEL</sequence>
<evidence type="ECO:0000256" key="1">
    <source>
        <dbReference type="SAM" id="Coils"/>
    </source>
</evidence>
<dbReference type="InterPro" id="IPR051677">
    <property type="entry name" value="AfsR-DnrI-RedD_regulator"/>
</dbReference>
<dbReference type="PANTHER" id="PTHR35807">
    <property type="entry name" value="TRANSCRIPTIONAL REGULATOR REDD-RELATED"/>
    <property type="match status" value="1"/>
</dbReference>
<dbReference type="Pfam" id="PF03704">
    <property type="entry name" value="BTAD"/>
    <property type="match status" value="1"/>
</dbReference>
<reference evidence="5" key="1">
    <citation type="journal article" date="2019" name="Int. J. Syst. Evol. Microbiol.">
        <title>The Global Catalogue of Microorganisms (GCM) 10K type strain sequencing project: providing services to taxonomists for standard genome sequencing and annotation.</title>
        <authorList>
            <consortium name="The Broad Institute Genomics Platform"/>
            <consortium name="The Broad Institute Genome Sequencing Center for Infectious Disease"/>
            <person name="Wu L."/>
            <person name="Ma J."/>
        </authorList>
    </citation>
    <scope>NUCLEOTIDE SEQUENCE [LARGE SCALE GENOMIC DNA]</scope>
    <source>
        <strain evidence="5">JCM 9373</strain>
    </source>
</reference>
<dbReference type="RefSeq" id="WP_344866539.1">
    <property type="nucleotide sequence ID" value="NZ_BAAAUT010000094.1"/>
</dbReference>
<dbReference type="InterPro" id="IPR036388">
    <property type="entry name" value="WH-like_DNA-bd_sf"/>
</dbReference>
<proteinExistence type="predicted"/>
<feature type="coiled-coil region" evidence="1">
    <location>
        <begin position="839"/>
        <end position="866"/>
    </location>
</feature>
<dbReference type="EMBL" id="BAAAUT010000094">
    <property type="protein sequence ID" value="GAA3165954.1"/>
    <property type="molecule type" value="Genomic_DNA"/>
</dbReference>
<dbReference type="InterPro" id="IPR005158">
    <property type="entry name" value="BTAD"/>
</dbReference>
<feature type="compositionally biased region" description="Low complexity" evidence="2">
    <location>
        <begin position="226"/>
        <end position="255"/>
    </location>
</feature>
<feature type="domain" description="Bacterial transcriptional activator" evidence="3">
    <location>
        <begin position="740"/>
        <end position="878"/>
    </location>
</feature>
<gene>
    <name evidence="4" type="ORF">GCM10010466_65950</name>
</gene>
<feature type="region of interest" description="Disordered" evidence="2">
    <location>
        <begin position="167"/>
        <end position="292"/>
    </location>
</feature>
<keyword evidence="1" id="KW-0175">Coiled coil</keyword>
<evidence type="ECO:0000259" key="3">
    <source>
        <dbReference type="SMART" id="SM01043"/>
    </source>
</evidence>
<feature type="compositionally biased region" description="Pro residues" evidence="2">
    <location>
        <begin position="174"/>
        <end position="201"/>
    </location>
</feature>
<protein>
    <recommendedName>
        <fullName evidence="3">Bacterial transcriptional activator domain-containing protein</fullName>
    </recommendedName>
</protein>
<evidence type="ECO:0000256" key="2">
    <source>
        <dbReference type="SAM" id="MobiDB-lite"/>
    </source>
</evidence>
<accession>A0ABP6P3A0</accession>
<dbReference type="Proteomes" id="UP001500320">
    <property type="component" value="Unassembled WGS sequence"/>
</dbReference>
<keyword evidence="5" id="KW-1185">Reference proteome</keyword>
<dbReference type="SMART" id="SM01043">
    <property type="entry name" value="BTAD"/>
    <property type="match status" value="1"/>
</dbReference>
<dbReference type="SUPFAM" id="SSF48452">
    <property type="entry name" value="TPR-like"/>
    <property type="match status" value="1"/>
</dbReference>
<feature type="region of interest" description="Disordered" evidence="2">
    <location>
        <begin position="607"/>
        <end position="634"/>
    </location>
</feature>
<dbReference type="Gene3D" id="1.10.10.10">
    <property type="entry name" value="Winged helix-like DNA-binding domain superfamily/Winged helix DNA-binding domain"/>
    <property type="match status" value="1"/>
</dbReference>
<feature type="compositionally biased region" description="Low complexity" evidence="2">
    <location>
        <begin position="275"/>
        <end position="287"/>
    </location>
</feature>
<evidence type="ECO:0000313" key="5">
    <source>
        <dbReference type="Proteomes" id="UP001500320"/>
    </source>
</evidence>
<name>A0ABP6P3A0_9ACTN</name>
<evidence type="ECO:0000313" key="4">
    <source>
        <dbReference type="EMBL" id="GAA3165954.1"/>
    </source>
</evidence>
<feature type="region of interest" description="Disordered" evidence="2">
    <location>
        <begin position="330"/>
        <end position="354"/>
    </location>
</feature>
<dbReference type="InterPro" id="IPR011990">
    <property type="entry name" value="TPR-like_helical_dom_sf"/>
</dbReference>
<comment type="caution">
    <text evidence="4">The sequence shown here is derived from an EMBL/GenBank/DDBJ whole genome shotgun (WGS) entry which is preliminary data.</text>
</comment>
<organism evidence="4 5">
    <name type="scientific">Planomonospora alba</name>
    <dbReference type="NCBI Taxonomy" id="161354"/>
    <lineage>
        <taxon>Bacteria</taxon>
        <taxon>Bacillati</taxon>
        <taxon>Actinomycetota</taxon>
        <taxon>Actinomycetes</taxon>
        <taxon>Streptosporangiales</taxon>
        <taxon>Streptosporangiaceae</taxon>
        <taxon>Planomonospora</taxon>
    </lineage>
</organism>